<dbReference type="InterPro" id="IPR003593">
    <property type="entry name" value="AAA+_ATPase"/>
</dbReference>
<dbReference type="EMBL" id="JACHVA010000138">
    <property type="protein sequence ID" value="MBC2604103.1"/>
    <property type="molecule type" value="Genomic_DNA"/>
</dbReference>
<dbReference type="Pfam" id="PF13401">
    <property type="entry name" value="AAA_22"/>
    <property type="match status" value="1"/>
</dbReference>
<gene>
    <name evidence="2" type="ORF">H5P30_20155</name>
</gene>
<keyword evidence="3" id="KW-1185">Reference proteome</keyword>
<organism evidence="2 3">
    <name type="scientific">Puniceicoccus vermicola</name>
    <dbReference type="NCBI Taxonomy" id="388746"/>
    <lineage>
        <taxon>Bacteria</taxon>
        <taxon>Pseudomonadati</taxon>
        <taxon>Verrucomicrobiota</taxon>
        <taxon>Opitutia</taxon>
        <taxon>Puniceicoccales</taxon>
        <taxon>Puniceicoccaceae</taxon>
        <taxon>Puniceicoccus</taxon>
    </lineage>
</organism>
<dbReference type="GO" id="GO:0016887">
    <property type="term" value="F:ATP hydrolysis activity"/>
    <property type="evidence" value="ECO:0007669"/>
    <property type="project" value="InterPro"/>
</dbReference>
<protein>
    <submittedName>
        <fullName evidence="2">AAA family ATPase</fullName>
    </submittedName>
</protein>
<evidence type="ECO:0000313" key="2">
    <source>
        <dbReference type="EMBL" id="MBC2604103.1"/>
    </source>
</evidence>
<proteinExistence type="predicted"/>
<reference evidence="2 3" key="1">
    <citation type="submission" date="2020-07" db="EMBL/GenBank/DDBJ databases">
        <authorList>
            <person name="Feng X."/>
        </authorList>
    </citation>
    <scope>NUCLEOTIDE SEQUENCE [LARGE SCALE GENOMIC DNA]</scope>
    <source>
        <strain evidence="2 3">JCM14086</strain>
    </source>
</reference>
<name>A0A7X1B1W9_9BACT</name>
<dbReference type="RefSeq" id="WP_185694720.1">
    <property type="nucleotide sequence ID" value="NZ_JACHVA010000138.1"/>
</dbReference>
<evidence type="ECO:0000259" key="1">
    <source>
        <dbReference type="SMART" id="SM00382"/>
    </source>
</evidence>
<dbReference type="Proteomes" id="UP000525652">
    <property type="component" value="Unassembled WGS sequence"/>
</dbReference>
<dbReference type="PANTHER" id="PTHR35894:SF1">
    <property type="entry name" value="PHOSPHORIBULOKINASE _ URIDINE KINASE FAMILY"/>
    <property type="match status" value="1"/>
</dbReference>
<dbReference type="InterPro" id="IPR027417">
    <property type="entry name" value="P-loop_NTPase"/>
</dbReference>
<evidence type="ECO:0000313" key="3">
    <source>
        <dbReference type="Proteomes" id="UP000525652"/>
    </source>
</evidence>
<dbReference type="PANTHER" id="PTHR35894">
    <property type="entry name" value="GENERAL SECRETION PATHWAY PROTEIN A-RELATED"/>
    <property type="match status" value="1"/>
</dbReference>
<dbReference type="AlphaFoldDB" id="A0A7X1B1W9"/>
<dbReference type="SUPFAM" id="SSF52540">
    <property type="entry name" value="P-loop containing nucleoside triphosphate hydrolases"/>
    <property type="match status" value="1"/>
</dbReference>
<dbReference type="Gene3D" id="3.40.50.300">
    <property type="entry name" value="P-loop containing nucleotide triphosphate hydrolases"/>
    <property type="match status" value="1"/>
</dbReference>
<dbReference type="InterPro" id="IPR049945">
    <property type="entry name" value="AAA_22"/>
</dbReference>
<dbReference type="SMART" id="SM00382">
    <property type="entry name" value="AAA"/>
    <property type="match status" value="1"/>
</dbReference>
<comment type="caution">
    <text evidence="2">The sequence shown here is derived from an EMBL/GenBank/DDBJ whole genome shotgun (WGS) entry which is preliminary data.</text>
</comment>
<dbReference type="CDD" id="cd00009">
    <property type="entry name" value="AAA"/>
    <property type="match status" value="1"/>
</dbReference>
<accession>A0A7X1B1W9</accession>
<dbReference type="InterPro" id="IPR052026">
    <property type="entry name" value="ExeA_AAA_ATPase_DNA-bind"/>
</dbReference>
<sequence>MYQAFFGLREMPFNITPNPDFLFRSPTHEEALQHLRYGIIEKKGFIVLTGEVGCGKTTLSRSILAELDDDTYDTALLLNTRLSETQLVKAILNELGIETKARSKSDLIDTLYQTLLERIAAGRQIVVIIDEAQNLPFEVLEQVRLLSNLEADDQKLMQIVLIGQPELDEKLQEQRLRQLRQRILVYYKLRPLSRDETARYIEHRLTLSGASGEPLLTPRAVRLIHKRSRGIPRLINNLCDKSFLAAFVREKERVGVRDVRRAHRELKEFLQA</sequence>
<feature type="domain" description="AAA+ ATPase" evidence="1">
    <location>
        <begin position="42"/>
        <end position="184"/>
    </location>
</feature>